<organism evidence="1">
    <name type="scientific">mine drainage metagenome</name>
    <dbReference type="NCBI Taxonomy" id="410659"/>
    <lineage>
        <taxon>unclassified sequences</taxon>
        <taxon>metagenomes</taxon>
        <taxon>ecological metagenomes</taxon>
    </lineage>
</organism>
<gene>
    <name evidence="1" type="ORF">B1B_00195</name>
</gene>
<reference evidence="1" key="1">
    <citation type="submission" date="2013-08" db="EMBL/GenBank/DDBJ databases">
        <authorList>
            <person name="Mendez C."/>
            <person name="Richter M."/>
            <person name="Ferrer M."/>
            <person name="Sanchez J."/>
        </authorList>
    </citation>
    <scope>NUCLEOTIDE SEQUENCE</scope>
</reference>
<feature type="non-terminal residue" evidence="1">
    <location>
        <position position="1"/>
    </location>
</feature>
<name>T1CDE4_9ZZZZ</name>
<sequence>DLVESATNTDGPEKAVKYGNRIMFISSSRTEFADHTVFIHLILDPERRGRELGRYKLKHMDDYDPFAVKRKGFMVLMSSQPIERDQLIPLYYTRQFVEKAYSYSKDDLSLLPLRVHSEEALSGYLFIIFLSL</sequence>
<protein>
    <submittedName>
        <fullName evidence="1">Uncharacterized protein</fullName>
    </submittedName>
</protein>
<dbReference type="AlphaFoldDB" id="T1CDE4"/>
<evidence type="ECO:0000313" key="1">
    <source>
        <dbReference type="EMBL" id="EQD79468.1"/>
    </source>
</evidence>
<accession>T1CDE4</accession>
<comment type="caution">
    <text evidence="1">The sequence shown here is derived from an EMBL/GenBank/DDBJ whole genome shotgun (WGS) entry which is preliminary data.</text>
</comment>
<dbReference type="EMBL" id="AUZY01000148">
    <property type="protein sequence ID" value="EQD79468.1"/>
    <property type="molecule type" value="Genomic_DNA"/>
</dbReference>
<reference evidence="1" key="2">
    <citation type="journal article" date="2014" name="ISME J.">
        <title>Microbial stratification in low pH oxic and suboxic macroscopic growths along an acid mine drainage.</title>
        <authorList>
            <person name="Mendez-Garcia C."/>
            <person name="Mesa V."/>
            <person name="Sprenger R.R."/>
            <person name="Richter M."/>
            <person name="Diez M.S."/>
            <person name="Solano J."/>
            <person name="Bargiela R."/>
            <person name="Golyshina O.V."/>
            <person name="Manteca A."/>
            <person name="Ramos J.L."/>
            <person name="Gallego J.R."/>
            <person name="Llorente I."/>
            <person name="Martins Dos Santos V.A."/>
            <person name="Jensen O.N."/>
            <person name="Pelaez A.I."/>
            <person name="Sanchez J."/>
            <person name="Ferrer M."/>
        </authorList>
    </citation>
    <scope>NUCLEOTIDE SEQUENCE</scope>
</reference>
<proteinExistence type="predicted"/>